<gene>
    <name evidence="2" type="ORF">SAMN05216366_11514</name>
</gene>
<organism evidence="2 3">
    <name type="scientific">Selenomonas ruminantium</name>
    <dbReference type="NCBI Taxonomy" id="971"/>
    <lineage>
        <taxon>Bacteria</taxon>
        <taxon>Bacillati</taxon>
        <taxon>Bacillota</taxon>
        <taxon>Negativicutes</taxon>
        <taxon>Selenomonadales</taxon>
        <taxon>Selenomonadaceae</taxon>
        <taxon>Selenomonas</taxon>
    </lineage>
</organism>
<reference evidence="2 3" key="1">
    <citation type="submission" date="2016-10" db="EMBL/GenBank/DDBJ databases">
        <authorList>
            <person name="de Groot N.N."/>
        </authorList>
    </citation>
    <scope>NUCLEOTIDE SEQUENCE [LARGE SCALE GENOMIC DNA]</scope>
    <source>
        <strain evidence="2 3">S137</strain>
    </source>
</reference>
<evidence type="ECO:0000259" key="1">
    <source>
        <dbReference type="Pfam" id="PF01973"/>
    </source>
</evidence>
<protein>
    <recommendedName>
        <fullName evidence="1">6-hydroxymethylpterin diphosphokinase MptE-like domain-containing protein</fullName>
    </recommendedName>
</protein>
<dbReference type="EMBL" id="FNJQ01000015">
    <property type="protein sequence ID" value="SDP35446.1"/>
    <property type="molecule type" value="Genomic_DNA"/>
</dbReference>
<name>A0A1H0S2H1_SELRU</name>
<dbReference type="Gene3D" id="3.90.1480.10">
    <property type="entry name" value="Alpha-2,3-sialyltransferase"/>
    <property type="match status" value="1"/>
</dbReference>
<accession>A0A1H0S2H1</accession>
<dbReference type="OrthoDB" id="344900at2"/>
<dbReference type="RefSeq" id="WP_074572268.1">
    <property type="nucleotide sequence ID" value="NZ_FNJQ01000015.1"/>
</dbReference>
<dbReference type="Pfam" id="PF01973">
    <property type="entry name" value="MptE-like"/>
    <property type="match status" value="1"/>
</dbReference>
<feature type="domain" description="6-hydroxymethylpterin diphosphokinase MptE-like" evidence="1">
    <location>
        <begin position="227"/>
        <end position="389"/>
    </location>
</feature>
<sequence>MHYIIFGAGEVGIKAWFFLQNDCVKCFVDNYKAGQKMYATMGTIEVEKDIIDFPAMMEIYNEGQTIVVVASGNYSQEMVSQLLEAGGDRYFVFSESDTIKIWPMLPYYRLYRRWEHVSYTKRLFDHNISVYKNVAILGANEFLPYLISAIAFQAGFEHIIGVIDTPEAHEANKLGLPLIDWEEAKRKIDCLVVNSHRADTYYCDELEECEHDFHILRLFEVEQEMPMFFHPELKKYKGIHKGKRCFVLGNGPSLTVEDLEVLHDNNEICIGCNKVYRIYPKTKWRADYLMVTDHRVIEEMRKDNLEDVPGVKFIADQNHRENEFLLDGFEPVHFFEEAYYPRNYPKFSDDITKGVYLGWTVIYDMSLQFAAYMGFDEIYILGVDLSFTKDIGKKEEHFINGYIKEEDRHLYKNVGDDVSLPRIVRAFEKAEKYSRQHGFRIYNATRGGNLEAFERIEFDKLF</sequence>
<proteinExistence type="predicted"/>
<dbReference type="InterPro" id="IPR002826">
    <property type="entry name" value="MptE-like"/>
</dbReference>
<evidence type="ECO:0000313" key="3">
    <source>
        <dbReference type="Proteomes" id="UP000182412"/>
    </source>
</evidence>
<dbReference type="Proteomes" id="UP000182412">
    <property type="component" value="Unassembled WGS sequence"/>
</dbReference>
<evidence type="ECO:0000313" key="2">
    <source>
        <dbReference type="EMBL" id="SDP35446.1"/>
    </source>
</evidence>
<dbReference type="AlphaFoldDB" id="A0A1H0S2H1"/>